<sequence>MMSDNNNIIQPISQQQQLHHHHHHSSSKSPTPTSSSSSTTHHRHSHTQTLLSNLTPDQIRKDQQLALQAIRNFLHSKNSFDVLPVSYRLIVFETSLLVKRALNILLQNSIVSAPLWNSKTSRFAGLLTSIDFINVIQYYAQHPDQFGFVDGLTLDGLRDVEKAIGVKPLPTVSIHPFKSLYEACVKMIESSARQF</sequence>
<organism evidence="1 2">
    <name type="scientific">Ambrosiozyma monospora</name>
    <name type="common">Yeast</name>
    <name type="synonym">Endomycopsis monosporus</name>
    <dbReference type="NCBI Taxonomy" id="43982"/>
    <lineage>
        <taxon>Eukaryota</taxon>
        <taxon>Fungi</taxon>
        <taxon>Dikarya</taxon>
        <taxon>Ascomycota</taxon>
        <taxon>Saccharomycotina</taxon>
        <taxon>Pichiomycetes</taxon>
        <taxon>Pichiales</taxon>
        <taxon>Pichiaceae</taxon>
        <taxon>Ambrosiozyma</taxon>
    </lineage>
</organism>
<gene>
    <name evidence="1" type="ORF">Amon02_000580600</name>
</gene>
<name>A0ACB5T702_AMBMO</name>
<dbReference type="EMBL" id="BSXS01004372">
    <property type="protein sequence ID" value="GME82882.1"/>
    <property type="molecule type" value="Genomic_DNA"/>
</dbReference>
<evidence type="ECO:0000313" key="2">
    <source>
        <dbReference type="Proteomes" id="UP001165064"/>
    </source>
</evidence>
<dbReference type="Proteomes" id="UP001165064">
    <property type="component" value="Unassembled WGS sequence"/>
</dbReference>
<protein>
    <submittedName>
        <fullName evidence="1">Unnamed protein product</fullName>
    </submittedName>
</protein>
<reference evidence="1" key="1">
    <citation type="submission" date="2023-04" db="EMBL/GenBank/DDBJ databases">
        <title>Ambrosiozyma monospora NBRC 10751.</title>
        <authorList>
            <person name="Ichikawa N."/>
            <person name="Sato H."/>
            <person name="Tonouchi N."/>
        </authorList>
    </citation>
    <scope>NUCLEOTIDE SEQUENCE</scope>
    <source>
        <strain evidence="1">NBRC 10751</strain>
    </source>
</reference>
<proteinExistence type="predicted"/>
<accession>A0ACB5T702</accession>
<keyword evidence="2" id="KW-1185">Reference proteome</keyword>
<comment type="caution">
    <text evidence="1">The sequence shown here is derived from an EMBL/GenBank/DDBJ whole genome shotgun (WGS) entry which is preliminary data.</text>
</comment>
<evidence type="ECO:0000313" key="1">
    <source>
        <dbReference type="EMBL" id="GME82882.1"/>
    </source>
</evidence>